<organism evidence="5">
    <name type="scientific">Anopheles coluzzii</name>
    <name type="common">African malaria mosquito</name>
    <dbReference type="NCBI Taxonomy" id="1518534"/>
    <lineage>
        <taxon>Eukaryota</taxon>
        <taxon>Metazoa</taxon>
        <taxon>Ecdysozoa</taxon>
        <taxon>Arthropoda</taxon>
        <taxon>Hexapoda</taxon>
        <taxon>Insecta</taxon>
        <taxon>Pterygota</taxon>
        <taxon>Neoptera</taxon>
        <taxon>Endopterygota</taxon>
        <taxon>Diptera</taxon>
        <taxon>Nematocera</taxon>
        <taxon>Culicoidea</taxon>
        <taxon>Culicidae</taxon>
        <taxon>Anophelinae</taxon>
        <taxon>Anopheles</taxon>
    </lineage>
</organism>
<dbReference type="Gene3D" id="1.25.40.120">
    <property type="entry name" value="Protein prenylyltransferase"/>
    <property type="match status" value="1"/>
</dbReference>
<evidence type="ECO:0000256" key="2">
    <source>
        <dbReference type="ARBA" id="ARBA00022602"/>
    </source>
</evidence>
<sequence>LPPSRTKAIVVNMGQDEEDTAFSEKIINEIDAVFMRDPDLVGFEIIPMPLNQNKSPVIHLEHNLGLQSWCVECVYAYAHRLILQYRNEWMSSNALPVGCGSAPWNVSDKGKLSGGGGLGPGGGSSSTGGCTNGGNVPIIKYLNCAILINPDVATFWNLRRQLFAKNRLDISKEFHFSALVLSKKPKSNEAFAYRRWLYLFQSSDAIDWAFEISLCEKCADKSNTNYHAWCHRQWVLMKAPNLLKYEVYRTEKFIRKHIHDYSCYNHRQFVLAKMFELCYYDEEDDGTEELPEAAGRTPRKYNALCELIESLAGGGGGAVPSPTDDTTVNDLLRYLLPAITKEHELNQLRVRTFLYCLNLAAYDLRLCGELAALHSVSQALENHRKFMVKFLIDRLRVGPGWLLNTSSTAALYASPGGYCAQPLSKVTRLDEDASTFLQALKANELRRTQTDPRHGQWCKLFLGLELGQQQQ</sequence>
<keyword evidence="4" id="KW-0677">Repeat</keyword>
<name>A0A8W7PRL6_ANOCL</name>
<dbReference type="Proteomes" id="UP000075882">
    <property type="component" value="Unassembled WGS sequence"/>
</dbReference>
<dbReference type="FunFam" id="1.25.40.120:FF:000028">
    <property type="entry name" value="AGAP002731-PA"/>
    <property type="match status" value="1"/>
</dbReference>
<dbReference type="PROSITE" id="PS51147">
    <property type="entry name" value="PFTA"/>
    <property type="match status" value="2"/>
</dbReference>
<proteinExistence type="inferred from homology"/>
<keyword evidence="2" id="KW-0637">Prenyltransferase</keyword>
<dbReference type="GO" id="GO:0005737">
    <property type="term" value="C:cytoplasm"/>
    <property type="evidence" value="ECO:0007669"/>
    <property type="project" value="TreeGrafter"/>
</dbReference>
<evidence type="ECO:0008006" key="6">
    <source>
        <dbReference type="Google" id="ProtNLM"/>
    </source>
</evidence>
<evidence type="ECO:0000256" key="4">
    <source>
        <dbReference type="ARBA" id="ARBA00022737"/>
    </source>
</evidence>
<dbReference type="Pfam" id="PF01239">
    <property type="entry name" value="PPTA"/>
    <property type="match status" value="3"/>
</dbReference>
<keyword evidence="3" id="KW-0808">Transferase</keyword>
<dbReference type="VEuPathDB" id="VectorBase:ACON2_035435"/>
<dbReference type="AlphaFoldDB" id="A0A8W7PRL6"/>
<dbReference type="GO" id="GO:0008318">
    <property type="term" value="F:protein prenyltransferase activity"/>
    <property type="evidence" value="ECO:0007669"/>
    <property type="project" value="InterPro"/>
</dbReference>
<reference evidence="5" key="1">
    <citation type="submission" date="2022-08" db="UniProtKB">
        <authorList>
            <consortium name="EnsemblMetazoa"/>
        </authorList>
    </citation>
    <scope>IDENTIFICATION</scope>
</reference>
<evidence type="ECO:0000256" key="3">
    <source>
        <dbReference type="ARBA" id="ARBA00022679"/>
    </source>
</evidence>
<dbReference type="InterPro" id="IPR002088">
    <property type="entry name" value="Prenyl_trans_a"/>
</dbReference>
<dbReference type="SUPFAM" id="SSF48439">
    <property type="entry name" value="Protein prenylyltransferase"/>
    <property type="match status" value="1"/>
</dbReference>
<dbReference type="PANTHER" id="PTHR11129">
    <property type="entry name" value="PROTEIN FARNESYLTRANSFERASE ALPHA SUBUNIT/RAB GERANYLGERANYL TRANSFERASE ALPHA SUBUNIT"/>
    <property type="match status" value="1"/>
</dbReference>
<protein>
    <recommendedName>
        <fullName evidence="6">Protein prenyltransferase</fullName>
    </recommendedName>
</protein>
<comment type="similarity">
    <text evidence="1">Belongs to the protein prenyltransferase subunit alpha family.</text>
</comment>
<evidence type="ECO:0000313" key="5">
    <source>
        <dbReference type="EnsemblMetazoa" id="ACOM036446-PA.1"/>
    </source>
</evidence>
<evidence type="ECO:0000256" key="1">
    <source>
        <dbReference type="ARBA" id="ARBA00006734"/>
    </source>
</evidence>
<accession>A0A8W7PRL6</accession>
<dbReference type="EnsemblMetazoa" id="ACOM036446-RA">
    <property type="protein sequence ID" value="ACOM036446-PA.1"/>
    <property type="gene ID" value="ACOM036446"/>
</dbReference>
<dbReference type="PANTHER" id="PTHR11129:SF3">
    <property type="entry name" value="PROTEIN PRENYLTRANSFERASE ALPHA SUBUNIT REPEAT-CONTAINING PROTEIN 1"/>
    <property type="match status" value="1"/>
</dbReference>